<proteinExistence type="predicted"/>
<dbReference type="Proteomes" id="UP001165283">
    <property type="component" value="Unassembled WGS sequence"/>
</dbReference>
<gene>
    <name evidence="1" type="ORF">KDL28_13120</name>
</gene>
<evidence type="ECO:0000313" key="1">
    <source>
        <dbReference type="EMBL" id="MCO1655995.1"/>
    </source>
</evidence>
<organism evidence="1 2">
    <name type="scientific">Pseudonocardia humida</name>
    <dbReference type="NCBI Taxonomy" id="2800819"/>
    <lineage>
        <taxon>Bacteria</taxon>
        <taxon>Bacillati</taxon>
        <taxon>Actinomycetota</taxon>
        <taxon>Actinomycetes</taxon>
        <taxon>Pseudonocardiales</taxon>
        <taxon>Pseudonocardiaceae</taxon>
        <taxon>Pseudonocardia</taxon>
    </lineage>
</organism>
<accession>A0ABT0ZZ20</accession>
<evidence type="ECO:0000313" key="2">
    <source>
        <dbReference type="Proteomes" id="UP001165283"/>
    </source>
</evidence>
<protein>
    <submittedName>
        <fullName evidence="1">Uncharacterized protein</fullName>
    </submittedName>
</protein>
<keyword evidence="2" id="KW-1185">Reference proteome</keyword>
<dbReference type="EMBL" id="JAGSOV010000027">
    <property type="protein sequence ID" value="MCO1655995.1"/>
    <property type="molecule type" value="Genomic_DNA"/>
</dbReference>
<comment type="caution">
    <text evidence="1">The sequence shown here is derived from an EMBL/GenBank/DDBJ whole genome shotgun (WGS) entry which is preliminary data.</text>
</comment>
<dbReference type="RefSeq" id="WP_252438305.1">
    <property type="nucleotide sequence ID" value="NZ_JAGSOV010000027.1"/>
</dbReference>
<reference evidence="1" key="1">
    <citation type="submission" date="2021-04" db="EMBL/GenBank/DDBJ databases">
        <title>Pseudonocardia sp. nov., isolated from sandy soil of mangrove forest.</title>
        <authorList>
            <person name="Zan Z."/>
            <person name="Huang R."/>
            <person name="Liu W."/>
        </authorList>
    </citation>
    <scope>NUCLEOTIDE SEQUENCE</scope>
    <source>
        <strain evidence="1">S2-4</strain>
    </source>
</reference>
<sequence length="48" mass="5578">MSGTHRPSRPPWRDRSDTAWFLRWLLASWRGRAARRSGPETRPDGSSL</sequence>
<name>A0ABT0ZZ20_9PSEU</name>